<dbReference type="InterPro" id="IPR002763">
    <property type="entry name" value="DUF72"/>
</dbReference>
<name>A0A4Q1JZW5_9GAMM</name>
<proteinExistence type="predicted"/>
<evidence type="ECO:0000313" key="1">
    <source>
        <dbReference type="EMBL" id="RXR08649.1"/>
    </source>
</evidence>
<gene>
    <name evidence="1" type="ORF">EPA99_02185</name>
</gene>
<organism evidence="1 2">
    <name type="scientific">Pseudoxanthomonas composti</name>
    <dbReference type="NCBI Taxonomy" id="2137479"/>
    <lineage>
        <taxon>Bacteria</taxon>
        <taxon>Pseudomonadati</taxon>
        <taxon>Pseudomonadota</taxon>
        <taxon>Gammaproteobacteria</taxon>
        <taxon>Lysobacterales</taxon>
        <taxon>Lysobacteraceae</taxon>
        <taxon>Pseudoxanthomonas</taxon>
    </lineage>
</organism>
<dbReference type="EMBL" id="SAWZ01000001">
    <property type="protein sequence ID" value="RXR08649.1"/>
    <property type="molecule type" value="Genomic_DNA"/>
</dbReference>
<dbReference type="OrthoDB" id="9780310at2"/>
<accession>A0A4Q1JZW5</accession>
<evidence type="ECO:0000313" key="2">
    <source>
        <dbReference type="Proteomes" id="UP000289784"/>
    </source>
</evidence>
<reference evidence="1 2" key="1">
    <citation type="submission" date="2019-01" db="EMBL/GenBank/DDBJ databases">
        <title>Pseudoxanthomonas composti sp. nov., isolated from compost.</title>
        <authorList>
            <person name="Yang G."/>
        </authorList>
    </citation>
    <scope>NUCLEOTIDE SEQUENCE [LARGE SCALE GENOMIC DNA]</scope>
    <source>
        <strain evidence="1 2">GSS15</strain>
    </source>
</reference>
<dbReference type="RefSeq" id="WP_129469540.1">
    <property type="nucleotide sequence ID" value="NZ_SAWZ01000001.1"/>
</dbReference>
<sequence length="300" mass="34102">MSIRIGISGWRYPRWRGRFYPQGLPQRAELEYASRCFPSIELNGSFYSLQRPQSWQAWHDATPARFVFAVKGPRFITHTKRLRDCGTPLANFFASGLLALGPKLGPLLWQLPPTLKFDAALLEEFLALLPRNVEQAAALARRRDTALMRGRSVLAAEGRRRIRHALEVRHDSFLDAEFIALLRRHRVGLVVADAASRYPLMEDVTADFVYLRLHGDAELYASGYGDAALARWARKITRWTEGGEPDDAARHAPKAPARTRRDVYCYFDNDMKVHAPFDAAGLMERLGQRPMRPTDLATRS</sequence>
<dbReference type="PANTHER" id="PTHR30348:SF4">
    <property type="entry name" value="DUF72 DOMAIN-CONTAINING PROTEIN"/>
    <property type="match status" value="1"/>
</dbReference>
<dbReference type="SUPFAM" id="SSF117396">
    <property type="entry name" value="TM1631-like"/>
    <property type="match status" value="1"/>
</dbReference>
<dbReference type="PANTHER" id="PTHR30348">
    <property type="entry name" value="UNCHARACTERIZED PROTEIN YECE"/>
    <property type="match status" value="1"/>
</dbReference>
<dbReference type="Gene3D" id="3.20.20.410">
    <property type="entry name" value="Protein of unknown function UPF0759"/>
    <property type="match status" value="1"/>
</dbReference>
<keyword evidence="2" id="KW-1185">Reference proteome</keyword>
<comment type="caution">
    <text evidence="1">The sequence shown here is derived from an EMBL/GenBank/DDBJ whole genome shotgun (WGS) entry which is preliminary data.</text>
</comment>
<dbReference type="AlphaFoldDB" id="A0A4Q1JZW5"/>
<dbReference type="Pfam" id="PF01904">
    <property type="entry name" value="DUF72"/>
    <property type="match status" value="1"/>
</dbReference>
<dbReference type="InterPro" id="IPR036520">
    <property type="entry name" value="UPF0759_sf"/>
</dbReference>
<protein>
    <submittedName>
        <fullName evidence="1">DUF72 domain-containing protein</fullName>
    </submittedName>
</protein>
<dbReference type="Proteomes" id="UP000289784">
    <property type="component" value="Unassembled WGS sequence"/>
</dbReference>